<accession>A0A4Y3WQ96</accession>
<reference evidence="2 3" key="1">
    <citation type="submission" date="2019-06" db="EMBL/GenBank/DDBJ databases">
        <title>Whole genome shotgun sequence of Pseudonocardia hydrocarbonoxydans NBRC 14498.</title>
        <authorList>
            <person name="Hosoyama A."/>
            <person name="Uohara A."/>
            <person name="Ohji S."/>
            <person name="Ichikawa N."/>
        </authorList>
    </citation>
    <scope>NUCLEOTIDE SEQUENCE [LARGE SCALE GENOMIC DNA]</scope>
    <source>
        <strain evidence="2 3">NBRC 14498</strain>
    </source>
</reference>
<evidence type="ECO:0000256" key="1">
    <source>
        <dbReference type="SAM" id="Phobius"/>
    </source>
</evidence>
<protein>
    <submittedName>
        <fullName evidence="2">Uncharacterized protein</fullName>
    </submittedName>
</protein>
<keyword evidence="1" id="KW-1133">Transmembrane helix</keyword>
<feature type="transmembrane region" description="Helical" evidence="1">
    <location>
        <begin position="7"/>
        <end position="25"/>
    </location>
</feature>
<dbReference type="AlphaFoldDB" id="A0A4Y3WQ96"/>
<organism evidence="2 3">
    <name type="scientific">Pseudonocardia hydrocarbonoxydans</name>
    <dbReference type="NCBI Taxonomy" id="76726"/>
    <lineage>
        <taxon>Bacteria</taxon>
        <taxon>Bacillati</taxon>
        <taxon>Actinomycetota</taxon>
        <taxon>Actinomycetes</taxon>
        <taxon>Pseudonocardiales</taxon>
        <taxon>Pseudonocardiaceae</taxon>
        <taxon>Pseudonocardia</taxon>
    </lineage>
</organism>
<dbReference type="Proteomes" id="UP000320338">
    <property type="component" value="Unassembled WGS sequence"/>
</dbReference>
<gene>
    <name evidence="2" type="ORF">PHY01_32780</name>
</gene>
<evidence type="ECO:0000313" key="3">
    <source>
        <dbReference type="Proteomes" id="UP000320338"/>
    </source>
</evidence>
<name>A0A4Y3WQ96_9PSEU</name>
<dbReference type="EMBL" id="BJNG01000026">
    <property type="protein sequence ID" value="GEC20995.1"/>
    <property type="molecule type" value="Genomic_DNA"/>
</dbReference>
<keyword evidence="1" id="KW-0812">Transmembrane</keyword>
<comment type="caution">
    <text evidence="2">The sequence shown here is derived from an EMBL/GenBank/DDBJ whole genome shotgun (WGS) entry which is preliminary data.</text>
</comment>
<proteinExistence type="predicted"/>
<evidence type="ECO:0000313" key="2">
    <source>
        <dbReference type="EMBL" id="GEC20995.1"/>
    </source>
</evidence>
<feature type="transmembrane region" description="Helical" evidence="1">
    <location>
        <begin position="31"/>
        <end position="51"/>
    </location>
</feature>
<sequence>MFVDFTFRDWALATLFVLAMAVFVWSNLAVFGMLAAGAAAMCSVILGVTALRYRAGGLR</sequence>
<keyword evidence="3" id="KW-1185">Reference proteome</keyword>
<keyword evidence="1" id="KW-0472">Membrane</keyword>